<keyword evidence="9" id="KW-1185">Reference proteome</keyword>
<dbReference type="InParanoid" id="A0A1C7NPB6"/>
<sequence>MTKLLSLSAVLLLASASFTSAQAGNCERNVKVVAQAHLDEIKSCKNFKGTIEISQMPEVNLRMAGVEEITGELIVSGNSALQSFSAPELKKVDGSLRIENHTLLNKLELPQLTEVKTLWMSVLPALQTIQFPAGLSKANIVRIEDTRAPKIDGFKPEKLESFTLTSNKLIKTFDFSSVKEVSGDMLILGNSPDLDFQASQLTILNKASFSNMEKLSLPALNQVRSDLSIQENYFTSLNMDSVERIGGTIAIANNDKLTETSFKNLGQVTGALSIGNNTQLTAIDGFPKLSEVHGTIDLAGGFNTYSLPALQDVRGGMRLQTTSNQLTCSDIERKLKGEHIVKGNAWSCSASMQESNMVPTVGQNPTSSTTSGTTSSRSSSGSGASIGGADVITSTSSSTKLIAGQSLLVAVFGAIYATL</sequence>
<reference evidence="8 9" key="1">
    <citation type="submission" date="2016-03" db="EMBL/GenBank/DDBJ databases">
        <title>Choanephora cucurbitarum.</title>
        <authorList>
            <person name="Min B."/>
            <person name="Park H."/>
            <person name="Park J.-H."/>
            <person name="Shin H.-D."/>
            <person name="Choi I.-G."/>
        </authorList>
    </citation>
    <scope>NUCLEOTIDE SEQUENCE [LARGE SCALE GENOMIC DNA]</scope>
    <source>
        <strain evidence="8 9">KUS-F28377</strain>
    </source>
</reference>
<dbReference type="InterPro" id="IPR051648">
    <property type="entry name" value="CWI-Assembly_Regulator"/>
</dbReference>
<dbReference type="STRING" id="101091.A0A1C7NPB6"/>
<feature type="signal peptide" evidence="7">
    <location>
        <begin position="1"/>
        <end position="23"/>
    </location>
</feature>
<dbReference type="FunCoup" id="A0A1C7NPB6">
    <property type="interactions" value="14"/>
</dbReference>
<comment type="caution">
    <text evidence="8">The sequence shown here is derived from an EMBL/GenBank/DDBJ whole genome shotgun (WGS) entry which is preliminary data.</text>
</comment>
<evidence type="ECO:0000256" key="5">
    <source>
        <dbReference type="ARBA" id="ARBA00023180"/>
    </source>
</evidence>
<evidence type="ECO:0000256" key="6">
    <source>
        <dbReference type="SAM" id="MobiDB-lite"/>
    </source>
</evidence>
<keyword evidence="5" id="KW-0325">Glycoprotein</keyword>
<proteinExistence type="predicted"/>
<dbReference type="GO" id="GO:0031505">
    <property type="term" value="P:fungal-type cell wall organization"/>
    <property type="evidence" value="ECO:0007669"/>
    <property type="project" value="TreeGrafter"/>
</dbReference>
<dbReference type="PANTHER" id="PTHR31018">
    <property type="entry name" value="SPORULATION-SPECIFIC PROTEIN-RELATED"/>
    <property type="match status" value="1"/>
</dbReference>
<evidence type="ECO:0000256" key="7">
    <source>
        <dbReference type="SAM" id="SignalP"/>
    </source>
</evidence>
<keyword evidence="2" id="KW-0134">Cell wall</keyword>
<dbReference type="EMBL" id="LUGH01000032">
    <property type="protein sequence ID" value="OBZ90830.1"/>
    <property type="molecule type" value="Genomic_DNA"/>
</dbReference>
<dbReference type="Gene3D" id="3.80.20.20">
    <property type="entry name" value="Receptor L-domain"/>
    <property type="match status" value="2"/>
</dbReference>
<evidence type="ECO:0000256" key="1">
    <source>
        <dbReference type="ARBA" id="ARBA00004191"/>
    </source>
</evidence>
<organism evidence="8 9">
    <name type="scientific">Choanephora cucurbitarum</name>
    <dbReference type="NCBI Taxonomy" id="101091"/>
    <lineage>
        <taxon>Eukaryota</taxon>
        <taxon>Fungi</taxon>
        <taxon>Fungi incertae sedis</taxon>
        <taxon>Mucoromycota</taxon>
        <taxon>Mucoromycotina</taxon>
        <taxon>Mucoromycetes</taxon>
        <taxon>Mucorales</taxon>
        <taxon>Mucorineae</taxon>
        <taxon>Choanephoraceae</taxon>
        <taxon>Choanephoroideae</taxon>
        <taxon>Choanephora</taxon>
    </lineage>
</organism>
<keyword evidence="3" id="KW-0964">Secreted</keyword>
<evidence type="ECO:0000313" key="9">
    <source>
        <dbReference type="Proteomes" id="UP000093000"/>
    </source>
</evidence>
<dbReference type="GO" id="GO:0009277">
    <property type="term" value="C:fungal-type cell wall"/>
    <property type="evidence" value="ECO:0007669"/>
    <property type="project" value="TreeGrafter"/>
</dbReference>
<feature type="compositionally biased region" description="Low complexity" evidence="6">
    <location>
        <begin position="366"/>
        <end position="383"/>
    </location>
</feature>
<dbReference type="PANTHER" id="PTHR31018:SF3">
    <property type="entry name" value="RECEPTOR PROTEIN-TYROSINE KINASE"/>
    <property type="match status" value="1"/>
</dbReference>
<protein>
    <submittedName>
        <fullName evidence="8">Cell wall protein ecm33</fullName>
    </submittedName>
</protein>
<evidence type="ECO:0000256" key="2">
    <source>
        <dbReference type="ARBA" id="ARBA00022512"/>
    </source>
</evidence>
<dbReference type="InterPro" id="IPR036941">
    <property type="entry name" value="Rcpt_L-dom_sf"/>
</dbReference>
<gene>
    <name evidence="8" type="primary">ecm33</name>
    <name evidence="8" type="ORF">A0J61_01105</name>
</gene>
<name>A0A1C7NPB6_9FUNG</name>
<dbReference type="Proteomes" id="UP000093000">
    <property type="component" value="Unassembled WGS sequence"/>
</dbReference>
<dbReference type="AlphaFoldDB" id="A0A1C7NPB6"/>
<comment type="subcellular location">
    <subcellularLocation>
        <location evidence="1">Secreted</location>
        <location evidence="1">Cell wall</location>
    </subcellularLocation>
</comment>
<dbReference type="GO" id="GO:0009986">
    <property type="term" value="C:cell surface"/>
    <property type="evidence" value="ECO:0007669"/>
    <property type="project" value="TreeGrafter"/>
</dbReference>
<evidence type="ECO:0000256" key="4">
    <source>
        <dbReference type="ARBA" id="ARBA00022729"/>
    </source>
</evidence>
<dbReference type="OrthoDB" id="536881at2759"/>
<dbReference type="GO" id="GO:0005886">
    <property type="term" value="C:plasma membrane"/>
    <property type="evidence" value="ECO:0007669"/>
    <property type="project" value="TreeGrafter"/>
</dbReference>
<feature type="chain" id="PRO_5008889812" evidence="7">
    <location>
        <begin position="24"/>
        <end position="419"/>
    </location>
</feature>
<evidence type="ECO:0000313" key="8">
    <source>
        <dbReference type="EMBL" id="OBZ90830.1"/>
    </source>
</evidence>
<feature type="region of interest" description="Disordered" evidence="6">
    <location>
        <begin position="357"/>
        <end position="386"/>
    </location>
</feature>
<evidence type="ECO:0000256" key="3">
    <source>
        <dbReference type="ARBA" id="ARBA00022525"/>
    </source>
</evidence>
<keyword evidence="4 7" id="KW-0732">Signal</keyword>
<accession>A0A1C7NPB6</accession>
<dbReference type="SUPFAM" id="SSF52058">
    <property type="entry name" value="L domain-like"/>
    <property type="match status" value="2"/>
</dbReference>